<keyword evidence="2" id="KW-0548">Nucleotidyltransferase</keyword>
<dbReference type="GO" id="GO:0003676">
    <property type="term" value="F:nucleic acid binding"/>
    <property type="evidence" value="ECO:0007669"/>
    <property type="project" value="InterPro"/>
</dbReference>
<evidence type="ECO:0000313" key="2">
    <source>
        <dbReference type="EMBL" id="MCI17930.1"/>
    </source>
</evidence>
<comment type="caution">
    <text evidence="2">The sequence shown here is derived from an EMBL/GenBank/DDBJ whole genome shotgun (WGS) entry which is preliminary data.</text>
</comment>
<dbReference type="Pfam" id="PF13456">
    <property type="entry name" value="RVT_3"/>
    <property type="match status" value="1"/>
</dbReference>
<keyword evidence="2" id="KW-0695">RNA-directed DNA polymerase</keyword>
<feature type="domain" description="RNase H type-1" evidence="1">
    <location>
        <begin position="22"/>
        <end position="151"/>
    </location>
</feature>
<dbReference type="InterPro" id="IPR053151">
    <property type="entry name" value="RNase_H-like"/>
</dbReference>
<dbReference type="InterPro" id="IPR002156">
    <property type="entry name" value="RNaseH_domain"/>
</dbReference>
<reference evidence="2 3" key="1">
    <citation type="journal article" date="2018" name="Front. Plant Sci.">
        <title>Red Clover (Trifolium pratense) and Zigzag Clover (T. medium) - A Picture of Genomic Similarities and Differences.</title>
        <authorList>
            <person name="Dluhosova J."/>
            <person name="Istvanek J."/>
            <person name="Nedelnik J."/>
            <person name="Repkova J."/>
        </authorList>
    </citation>
    <scope>NUCLEOTIDE SEQUENCE [LARGE SCALE GENOMIC DNA]</scope>
    <source>
        <strain evidence="3">cv. 10/8</strain>
        <tissue evidence="2">Leaf</tissue>
    </source>
</reference>
<dbReference type="SUPFAM" id="SSF53098">
    <property type="entry name" value="Ribonuclease H-like"/>
    <property type="match status" value="1"/>
</dbReference>
<evidence type="ECO:0000313" key="3">
    <source>
        <dbReference type="Proteomes" id="UP000265520"/>
    </source>
</evidence>
<keyword evidence="2" id="KW-0808">Transferase</keyword>
<dbReference type="InterPro" id="IPR044730">
    <property type="entry name" value="RNase_H-like_dom_plant"/>
</dbReference>
<dbReference type="InterPro" id="IPR036397">
    <property type="entry name" value="RNaseH_sf"/>
</dbReference>
<dbReference type="PANTHER" id="PTHR47723">
    <property type="entry name" value="OS05G0353850 PROTEIN"/>
    <property type="match status" value="1"/>
</dbReference>
<accession>A0A392Q2I5</accession>
<proteinExistence type="predicted"/>
<protein>
    <submittedName>
        <fullName evidence="2">Putative non-LTR retroelement reverse transcriptase</fullName>
    </submittedName>
</protein>
<dbReference type="InterPro" id="IPR012337">
    <property type="entry name" value="RNaseH-like_sf"/>
</dbReference>
<feature type="non-terminal residue" evidence="2">
    <location>
        <position position="1"/>
    </location>
</feature>
<dbReference type="PANTHER" id="PTHR47723:SF13">
    <property type="entry name" value="PUTATIVE-RELATED"/>
    <property type="match status" value="1"/>
</dbReference>
<dbReference type="GO" id="GO:0004523">
    <property type="term" value="F:RNA-DNA hybrid ribonuclease activity"/>
    <property type="evidence" value="ECO:0007669"/>
    <property type="project" value="InterPro"/>
</dbReference>
<name>A0A392Q2I5_9FABA</name>
<dbReference type="Gene3D" id="3.30.420.10">
    <property type="entry name" value="Ribonuclease H-like superfamily/Ribonuclease H"/>
    <property type="match status" value="1"/>
</dbReference>
<dbReference type="CDD" id="cd06222">
    <property type="entry name" value="RNase_H_like"/>
    <property type="match status" value="1"/>
</dbReference>
<dbReference type="AlphaFoldDB" id="A0A392Q2I5"/>
<dbReference type="Proteomes" id="UP000265520">
    <property type="component" value="Unassembled WGS sequence"/>
</dbReference>
<evidence type="ECO:0000259" key="1">
    <source>
        <dbReference type="PROSITE" id="PS50879"/>
    </source>
</evidence>
<dbReference type="PROSITE" id="PS50879">
    <property type="entry name" value="RNASE_H_1"/>
    <property type="match status" value="1"/>
</dbReference>
<sequence>KHDSHFSQPSNVAHHILQKPPEGQWIKLNTDGARKDMRRAGCGGLLRDSHGAWLGGFAKYLGNCYAYVAELWGVVEGLKYAWSRGFKKVELNVDSIAVVQVLNEGGTCSALGFSLVKQIQRLVNLDWEIKVSHLYREANQCADGLATMGCSLQGCTLYFEECPDQIKHLLEFDAMGYTTPRLIPL</sequence>
<keyword evidence="3" id="KW-1185">Reference proteome</keyword>
<dbReference type="GO" id="GO:0003964">
    <property type="term" value="F:RNA-directed DNA polymerase activity"/>
    <property type="evidence" value="ECO:0007669"/>
    <property type="project" value="UniProtKB-KW"/>
</dbReference>
<dbReference type="EMBL" id="LXQA010107656">
    <property type="protein sequence ID" value="MCI17930.1"/>
    <property type="molecule type" value="Genomic_DNA"/>
</dbReference>
<organism evidence="2 3">
    <name type="scientific">Trifolium medium</name>
    <dbReference type="NCBI Taxonomy" id="97028"/>
    <lineage>
        <taxon>Eukaryota</taxon>
        <taxon>Viridiplantae</taxon>
        <taxon>Streptophyta</taxon>
        <taxon>Embryophyta</taxon>
        <taxon>Tracheophyta</taxon>
        <taxon>Spermatophyta</taxon>
        <taxon>Magnoliopsida</taxon>
        <taxon>eudicotyledons</taxon>
        <taxon>Gunneridae</taxon>
        <taxon>Pentapetalae</taxon>
        <taxon>rosids</taxon>
        <taxon>fabids</taxon>
        <taxon>Fabales</taxon>
        <taxon>Fabaceae</taxon>
        <taxon>Papilionoideae</taxon>
        <taxon>50 kb inversion clade</taxon>
        <taxon>NPAAA clade</taxon>
        <taxon>Hologalegina</taxon>
        <taxon>IRL clade</taxon>
        <taxon>Trifolieae</taxon>
        <taxon>Trifolium</taxon>
    </lineage>
</organism>